<dbReference type="EMBL" id="BMAW01109414">
    <property type="protein sequence ID" value="GFT38238.1"/>
    <property type="molecule type" value="Genomic_DNA"/>
</dbReference>
<reference evidence="2" key="1">
    <citation type="submission" date="2020-08" db="EMBL/GenBank/DDBJ databases">
        <title>Multicomponent nature underlies the extraordinary mechanical properties of spider dragline silk.</title>
        <authorList>
            <person name="Kono N."/>
            <person name="Nakamura H."/>
            <person name="Mori M."/>
            <person name="Yoshida Y."/>
            <person name="Ohtoshi R."/>
            <person name="Malay A.D."/>
            <person name="Moran D.A.P."/>
            <person name="Tomita M."/>
            <person name="Numata K."/>
            <person name="Arakawa K."/>
        </authorList>
    </citation>
    <scope>NUCLEOTIDE SEQUENCE</scope>
</reference>
<evidence type="ECO:0000313" key="4">
    <source>
        <dbReference type="Proteomes" id="UP000887013"/>
    </source>
</evidence>
<name>A0A8X6NY64_NEPPI</name>
<dbReference type="OrthoDB" id="6437210at2759"/>
<keyword evidence="4" id="KW-1185">Reference proteome</keyword>
<dbReference type="Proteomes" id="UP000887013">
    <property type="component" value="Unassembled WGS sequence"/>
</dbReference>
<gene>
    <name evidence="2" type="primary">NCL1_29456</name>
    <name evidence="3" type="ORF">NPIL_617231</name>
    <name evidence="2" type="ORF">NPIL_648821</name>
</gene>
<organism evidence="2 4">
    <name type="scientific">Nephila pilipes</name>
    <name type="common">Giant wood spider</name>
    <name type="synonym">Nephila maculata</name>
    <dbReference type="NCBI Taxonomy" id="299642"/>
    <lineage>
        <taxon>Eukaryota</taxon>
        <taxon>Metazoa</taxon>
        <taxon>Ecdysozoa</taxon>
        <taxon>Arthropoda</taxon>
        <taxon>Chelicerata</taxon>
        <taxon>Arachnida</taxon>
        <taxon>Araneae</taxon>
        <taxon>Araneomorphae</taxon>
        <taxon>Entelegynae</taxon>
        <taxon>Araneoidea</taxon>
        <taxon>Nephilidae</taxon>
        <taxon>Nephila</taxon>
    </lineage>
</organism>
<accession>A0A8X6NY64</accession>
<feature type="non-terminal residue" evidence="2">
    <location>
        <position position="1"/>
    </location>
</feature>
<evidence type="ECO:0000313" key="3">
    <source>
        <dbReference type="EMBL" id="GFT69000.1"/>
    </source>
</evidence>
<proteinExistence type="predicted"/>
<protein>
    <submittedName>
        <fullName evidence="2">Uncharacterized protein</fullName>
    </submittedName>
</protein>
<feature type="signal peptide" evidence="1">
    <location>
        <begin position="1"/>
        <end position="19"/>
    </location>
</feature>
<feature type="chain" id="PRO_5036658703" evidence="1">
    <location>
        <begin position="20"/>
        <end position="105"/>
    </location>
</feature>
<comment type="caution">
    <text evidence="2">The sequence shown here is derived from an EMBL/GenBank/DDBJ whole genome shotgun (WGS) entry which is preliminary data.</text>
</comment>
<evidence type="ECO:0000256" key="1">
    <source>
        <dbReference type="SAM" id="SignalP"/>
    </source>
</evidence>
<sequence>KFVLWLLFIALLLALGSDAGLIKHRNRDNNDGVETLLAVGLIAKALSDIEKEPEPNQCPPPITKIVHVPVYKEKIYVVKEKDIDHSKYSTIVFLQINKIIKCAKV</sequence>
<keyword evidence="1" id="KW-0732">Signal</keyword>
<dbReference type="AlphaFoldDB" id="A0A8X6NY64"/>
<dbReference type="EMBL" id="BMAW01020608">
    <property type="protein sequence ID" value="GFT69000.1"/>
    <property type="molecule type" value="Genomic_DNA"/>
</dbReference>
<evidence type="ECO:0000313" key="2">
    <source>
        <dbReference type="EMBL" id="GFT38238.1"/>
    </source>
</evidence>